<proteinExistence type="predicted"/>
<dbReference type="STRING" id="1094564.MCW_01400"/>
<name>J0QCN7_9HYPH</name>
<protein>
    <submittedName>
        <fullName evidence="1">Uncharacterized protein</fullName>
    </submittedName>
</protein>
<dbReference type="Gene3D" id="3.40.50.970">
    <property type="match status" value="1"/>
</dbReference>
<dbReference type="PATRIC" id="fig|1094564.3.peg.1649"/>
<evidence type="ECO:0000313" key="2">
    <source>
        <dbReference type="Proteomes" id="UP000002646"/>
    </source>
</evidence>
<organism evidence="1 2">
    <name type="scientific">Cardidatus Bartonella washoeensis 085-0475</name>
    <dbReference type="NCBI Taxonomy" id="1094564"/>
    <lineage>
        <taxon>Bacteria</taxon>
        <taxon>Pseudomonadati</taxon>
        <taxon>Pseudomonadota</taxon>
        <taxon>Alphaproteobacteria</taxon>
        <taxon>Hyphomicrobiales</taxon>
        <taxon>Bartonellaceae</taxon>
        <taxon>Bartonella</taxon>
    </lineage>
</organism>
<evidence type="ECO:0000313" key="1">
    <source>
        <dbReference type="EMBL" id="EJF83106.1"/>
    </source>
</evidence>
<dbReference type="EMBL" id="AILX01000030">
    <property type="protein sequence ID" value="EJF83106.1"/>
    <property type="molecule type" value="Genomic_DNA"/>
</dbReference>
<dbReference type="RefSeq" id="WP_006926186.1">
    <property type="nucleotide sequence ID" value="NZ_JH725103.1"/>
</dbReference>
<accession>J0QCN7</accession>
<dbReference type="SUPFAM" id="SSF52518">
    <property type="entry name" value="Thiamin diphosphate-binding fold (THDP-binding)"/>
    <property type="match status" value="1"/>
</dbReference>
<gene>
    <name evidence="1" type="ORF">MCW_01400</name>
</gene>
<dbReference type="Proteomes" id="UP000002646">
    <property type="component" value="Unassembled WGS sequence"/>
</dbReference>
<dbReference type="InterPro" id="IPR029061">
    <property type="entry name" value="THDP-binding"/>
</dbReference>
<sequence length="68" mass="7576">MAYLLVREWALSGQLNSQSYRVFVLLGAGQMTGGSVWEAALFSVHYKLSNFTAILIEIGLKLPIQRMS</sequence>
<dbReference type="HOGENOM" id="CLU_2785519_0_0_5"/>
<comment type="caution">
    <text evidence="1">The sequence shown here is derived from an EMBL/GenBank/DDBJ whole genome shotgun (WGS) entry which is preliminary data.</text>
</comment>
<reference evidence="1 2" key="1">
    <citation type="submission" date="2012-03" db="EMBL/GenBank/DDBJ databases">
        <title>The Genome Sequence of Bartonella washoensis 085-0475.</title>
        <authorList>
            <consortium name="The Broad Institute Genome Sequencing Platform"/>
            <consortium name="The Broad Institute Genome Sequencing Center for Infectious Disease"/>
            <person name="Feldgarden M."/>
            <person name="Kirby J."/>
            <person name="Kosoy M."/>
            <person name="Birtles R."/>
            <person name="Probert W.S."/>
            <person name="Chiaraviglio L."/>
            <person name="Young S.K."/>
            <person name="Zeng Q."/>
            <person name="Gargeya S."/>
            <person name="Fitzgerald M."/>
            <person name="Haas B."/>
            <person name="Abouelleil A."/>
            <person name="Alvarado L."/>
            <person name="Arachchi H.M."/>
            <person name="Berlin A."/>
            <person name="Chapman S.B."/>
            <person name="Gearin G."/>
            <person name="Goldberg J."/>
            <person name="Griggs A."/>
            <person name="Gujja S."/>
            <person name="Hansen M."/>
            <person name="Heiman D."/>
            <person name="Howarth C."/>
            <person name="Larimer J."/>
            <person name="Lui A."/>
            <person name="MacDonald P.J.P."/>
            <person name="McCowen C."/>
            <person name="Montmayeur A."/>
            <person name="Murphy C."/>
            <person name="Neiman D."/>
            <person name="Pearson M."/>
            <person name="Priest M."/>
            <person name="Roberts A."/>
            <person name="Saif S."/>
            <person name="Shea T."/>
            <person name="Sisk P."/>
            <person name="Stolte C."/>
            <person name="Sykes S."/>
            <person name="Wortman J."/>
            <person name="Nusbaum C."/>
            <person name="Birren B."/>
        </authorList>
    </citation>
    <scope>NUCLEOTIDE SEQUENCE [LARGE SCALE GENOMIC DNA]</scope>
    <source>
        <strain evidence="1 2">085-0475</strain>
    </source>
</reference>
<dbReference type="AlphaFoldDB" id="J0QCN7"/>